<sequence length="177" mass="20167">MQLWDTGHGLEPCTQDLQAVKMPMPWDLAEKYPNLCSRNIVLVDTPGLDNTCADDSEILRRISSWLAKCYAPDVTIGGIVYMADISQQRMHKSTGTNLEMLKELVGIDYHHVILVTTQWDEVLPEVGQARERELQSTLWKELIEKGATMFRATSHPENPDGHHQILGHIIDHVDRRE</sequence>
<protein>
    <recommendedName>
        <fullName evidence="3">G domain-containing protein</fullName>
    </recommendedName>
</protein>
<dbReference type="OrthoDB" id="8954335at2759"/>
<evidence type="ECO:0000313" key="2">
    <source>
        <dbReference type="Proteomes" id="UP000307440"/>
    </source>
</evidence>
<dbReference type="EMBL" id="ML210287">
    <property type="protein sequence ID" value="TFK20804.1"/>
    <property type="molecule type" value="Genomic_DNA"/>
</dbReference>
<dbReference type="SUPFAM" id="SSF52540">
    <property type="entry name" value="P-loop containing nucleoside triphosphate hydrolases"/>
    <property type="match status" value="1"/>
</dbReference>
<dbReference type="Gene3D" id="3.40.50.300">
    <property type="entry name" value="P-loop containing nucleotide triphosphate hydrolases"/>
    <property type="match status" value="1"/>
</dbReference>
<name>A0A5C3KKS3_COPMA</name>
<dbReference type="STRING" id="230819.A0A5C3KKS3"/>
<dbReference type="Proteomes" id="UP000307440">
    <property type="component" value="Unassembled WGS sequence"/>
</dbReference>
<evidence type="ECO:0008006" key="3">
    <source>
        <dbReference type="Google" id="ProtNLM"/>
    </source>
</evidence>
<organism evidence="1 2">
    <name type="scientific">Coprinopsis marcescibilis</name>
    <name type="common">Agaric fungus</name>
    <name type="synonym">Psathyrella marcescibilis</name>
    <dbReference type="NCBI Taxonomy" id="230819"/>
    <lineage>
        <taxon>Eukaryota</taxon>
        <taxon>Fungi</taxon>
        <taxon>Dikarya</taxon>
        <taxon>Basidiomycota</taxon>
        <taxon>Agaricomycotina</taxon>
        <taxon>Agaricomycetes</taxon>
        <taxon>Agaricomycetidae</taxon>
        <taxon>Agaricales</taxon>
        <taxon>Agaricineae</taxon>
        <taxon>Psathyrellaceae</taxon>
        <taxon>Coprinopsis</taxon>
    </lineage>
</organism>
<gene>
    <name evidence="1" type="ORF">FA15DRAFT_599038</name>
</gene>
<reference evidence="1 2" key="1">
    <citation type="journal article" date="2019" name="Nat. Ecol. Evol.">
        <title>Megaphylogeny resolves global patterns of mushroom evolution.</title>
        <authorList>
            <person name="Varga T."/>
            <person name="Krizsan K."/>
            <person name="Foldi C."/>
            <person name="Dima B."/>
            <person name="Sanchez-Garcia M."/>
            <person name="Sanchez-Ramirez S."/>
            <person name="Szollosi G.J."/>
            <person name="Szarkandi J.G."/>
            <person name="Papp V."/>
            <person name="Albert L."/>
            <person name="Andreopoulos W."/>
            <person name="Angelini C."/>
            <person name="Antonin V."/>
            <person name="Barry K.W."/>
            <person name="Bougher N.L."/>
            <person name="Buchanan P."/>
            <person name="Buyck B."/>
            <person name="Bense V."/>
            <person name="Catcheside P."/>
            <person name="Chovatia M."/>
            <person name="Cooper J."/>
            <person name="Damon W."/>
            <person name="Desjardin D."/>
            <person name="Finy P."/>
            <person name="Geml J."/>
            <person name="Haridas S."/>
            <person name="Hughes K."/>
            <person name="Justo A."/>
            <person name="Karasinski D."/>
            <person name="Kautmanova I."/>
            <person name="Kiss B."/>
            <person name="Kocsube S."/>
            <person name="Kotiranta H."/>
            <person name="LaButti K.M."/>
            <person name="Lechner B.E."/>
            <person name="Liimatainen K."/>
            <person name="Lipzen A."/>
            <person name="Lukacs Z."/>
            <person name="Mihaltcheva S."/>
            <person name="Morgado L.N."/>
            <person name="Niskanen T."/>
            <person name="Noordeloos M.E."/>
            <person name="Ohm R.A."/>
            <person name="Ortiz-Santana B."/>
            <person name="Ovrebo C."/>
            <person name="Racz N."/>
            <person name="Riley R."/>
            <person name="Savchenko A."/>
            <person name="Shiryaev A."/>
            <person name="Soop K."/>
            <person name="Spirin V."/>
            <person name="Szebenyi C."/>
            <person name="Tomsovsky M."/>
            <person name="Tulloss R.E."/>
            <person name="Uehling J."/>
            <person name="Grigoriev I.V."/>
            <person name="Vagvolgyi C."/>
            <person name="Papp T."/>
            <person name="Martin F.M."/>
            <person name="Miettinen O."/>
            <person name="Hibbett D.S."/>
            <person name="Nagy L.G."/>
        </authorList>
    </citation>
    <scope>NUCLEOTIDE SEQUENCE [LARGE SCALE GENOMIC DNA]</scope>
    <source>
        <strain evidence="1 2">CBS 121175</strain>
    </source>
</reference>
<keyword evidence="2" id="KW-1185">Reference proteome</keyword>
<proteinExistence type="predicted"/>
<accession>A0A5C3KKS3</accession>
<evidence type="ECO:0000313" key="1">
    <source>
        <dbReference type="EMBL" id="TFK20804.1"/>
    </source>
</evidence>
<dbReference type="InterPro" id="IPR027417">
    <property type="entry name" value="P-loop_NTPase"/>
</dbReference>
<dbReference type="AlphaFoldDB" id="A0A5C3KKS3"/>